<organism evidence="5 6">
    <name type="scientific">Callosobruchus maculatus</name>
    <name type="common">Southern cowpea weevil</name>
    <name type="synonym">Pulse bruchid</name>
    <dbReference type="NCBI Taxonomy" id="64391"/>
    <lineage>
        <taxon>Eukaryota</taxon>
        <taxon>Metazoa</taxon>
        <taxon>Ecdysozoa</taxon>
        <taxon>Arthropoda</taxon>
        <taxon>Hexapoda</taxon>
        <taxon>Insecta</taxon>
        <taxon>Pterygota</taxon>
        <taxon>Neoptera</taxon>
        <taxon>Endopterygota</taxon>
        <taxon>Coleoptera</taxon>
        <taxon>Polyphaga</taxon>
        <taxon>Cucujiformia</taxon>
        <taxon>Chrysomeloidea</taxon>
        <taxon>Chrysomelidae</taxon>
        <taxon>Bruchinae</taxon>
        <taxon>Bruchini</taxon>
        <taxon>Callosobruchus</taxon>
    </lineage>
</organism>
<reference evidence="5 6" key="1">
    <citation type="submission" date="2019-01" db="EMBL/GenBank/DDBJ databases">
        <authorList>
            <person name="Sayadi A."/>
        </authorList>
    </citation>
    <scope>NUCLEOTIDE SEQUENCE [LARGE SCALE GENOMIC DNA]</scope>
</reference>
<dbReference type="EMBL" id="CAACVG010007957">
    <property type="protein sequence ID" value="VEN47780.1"/>
    <property type="molecule type" value="Genomic_DNA"/>
</dbReference>
<gene>
    <name evidence="5" type="ORF">CALMAC_LOCUS9452</name>
</gene>
<dbReference type="AlphaFoldDB" id="A0A653CKX9"/>
<dbReference type="PANTHER" id="PTHR34611:SF4">
    <property type="entry name" value="RECOMBINATION-PROMOTING NUCLEASE PSLT051"/>
    <property type="match status" value="1"/>
</dbReference>
<evidence type="ECO:0000313" key="6">
    <source>
        <dbReference type="Proteomes" id="UP000410492"/>
    </source>
</evidence>
<keyword evidence="3" id="KW-0175">Coiled coil</keyword>
<evidence type="ECO:0000259" key="4">
    <source>
        <dbReference type="Pfam" id="PF04754"/>
    </source>
</evidence>
<comment type="subcellular location">
    <subcellularLocation>
        <location evidence="1">Nucleus</location>
    </subcellularLocation>
</comment>
<proteinExistence type="inferred from homology"/>
<dbReference type="OrthoDB" id="6463761at2759"/>
<dbReference type="InterPro" id="IPR009057">
    <property type="entry name" value="Homeodomain-like_sf"/>
</dbReference>
<feature type="domain" description="Transposase (putative) YhgA-like" evidence="4">
    <location>
        <begin position="1"/>
        <end position="181"/>
    </location>
</feature>
<dbReference type="InterPro" id="IPR010106">
    <property type="entry name" value="RpnA"/>
</dbReference>
<comment type="similarity">
    <text evidence="2">Belongs to the Rpn/YhgA-like nuclease family.</text>
</comment>
<dbReference type="SUPFAM" id="SSF46689">
    <property type="entry name" value="Homeodomain-like"/>
    <property type="match status" value="1"/>
</dbReference>
<protein>
    <recommendedName>
        <fullName evidence="4">Transposase (putative) YhgA-like domain-containing protein</fullName>
    </recommendedName>
</protein>
<dbReference type="Pfam" id="PF01527">
    <property type="entry name" value="HTH_Tnp_1"/>
    <property type="match status" value="1"/>
</dbReference>
<dbReference type="InterPro" id="IPR051699">
    <property type="entry name" value="Rpn/YhgA-like_nuclease"/>
</dbReference>
<dbReference type="GO" id="GO:0004803">
    <property type="term" value="F:transposase activity"/>
    <property type="evidence" value="ECO:0007669"/>
    <property type="project" value="InterPro"/>
</dbReference>
<dbReference type="PANTHER" id="PTHR34611">
    <property type="match status" value="1"/>
</dbReference>
<dbReference type="GO" id="GO:0003677">
    <property type="term" value="F:DNA binding"/>
    <property type="evidence" value="ECO:0007669"/>
    <property type="project" value="InterPro"/>
</dbReference>
<dbReference type="GO" id="GO:1990238">
    <property type="term" value="F:double-stranded DNA endonuclease activity"/>
    <property type="evidence" value="ECO:0007669"/>
    <property type="project" value="TreeGrafter"/>
</dbReference>
<keyword evidence="6" id="KW-1185">Reference proteome</keyword>
<name>A0A653CKX9_CALMS</name>
<dbReference type="Proteomes" id="UP000410492">
    <property type="component" value="Unassembled WGS sequence"/>
</dbReference>
<dbReference type="NCBIfam" id="NF006928">
    <property type="entry name" value="PRK09413.1"/>
    <property type="match status" value="1"/>
</dbReference>
<accession>A0A653CKX9</accession>
<evidence type="ECO:0000256" key="1">
    <source>
        <dbReference type="ARBA" id="ARBA00004123"/>
    </source>
</evidence>
<dbReference type="Pfam" id="PF04754">
    <property type="entry name" value="Transposase_31"/>
    <property type="match status" value="1"/>
</dbReference>
<dbReference type="InterPro" id="IPR006842">
    <property type="entry name" value="Transposase_31"/>
</dbReference>
<dbReference type="GO" id="GO:0006313">
    <property type="term" value="P:DNA transposition"/>
    <property type="evidence" value="ECO:0007669"/>
    <property type="project" value="InterPro"/>
</dbReference>
<feature type="coiled-coil region" evidence="3">
    <location>
        <begin position="302"/>
        <end position="329"/>
    </location>
</feature>
<evidence type="ECO:0000313" key="5">
    <source>
        <dbReference type="EMBL" id="VEN47780.1"/>
    </source>
</evidence>
<evidence type="ECO:0000256" key="2">
    <source>
        <dbReference type="ARBA" id="ARBA00009787"/>
    </source>
</evidence>
<dbReference type="InterPro" id="IPR002514">
    <property type="entry name" value="Transposase_8"/>
</dbReference>
<dbReference type="GO" id="GO:0005634">
    <property type="term" value="C:nucleus"/>
    <property type="evidence" value="ECO:0007669"/>
    <property type="project" value="UniProtKB-SubCell"/>
</dbReference>
<sequence>MELHLPTELRAICDLSTLKLESGSFVEDDLRQYFSDVLYSLKTTAGDGYIHVLVEHQSTPDKHMAFRLIRYAVAAMQRHLEAGHKKLPLVIPVLFYTGKRSPYPYSTRWLDEFDDPALAGKLYSNAFPLVDVTVIPDDEIADHRSMAALTLLQKHIHQRDLAELVDRLAPILLAGYLSSSQVISLVHYIVQAGETSDAEAFVRELAQRVPQHGDALMTIAQQLEQKGIEKGIQLGPEKRRRRSVQEKIAIVQQSFEPGMTVSLVARQHGVAASQLFLWRKQYQEGSLTTVAAGEQVVPASELASAMKQIKELQRLLGKKTMENELLKEAVEYGRQKKWIAHVPLLPEDGE</sequence>
<dbReference type="NCBIfam" id="TIGR01784">
    <property type="entry name" value="T_den_put_tspse"/>
    <property type="match status" value="1"/>
</dbReference>
<evidence type="ECO:0000256" key="3">
    <source>
        <dbReference type="SAM" id="Coils"/>
    </source>
</evidence>